<proteinExistence type="predicted"/>
<dbReference type="Gene3D" id="3.40.250.10">
    <property type="entry name" value="Rhodanese-like domain"/>
    <property type="match status" value="1"/>
</dbReference>
<feature type="domain" description="Protein kinase" evidence="2">
    <location>
        <begin position="19"/>
        <end position="356"/>
    </location>
</feature>
<dbReference type="PROSITE" id="PS50011">
    <property type="entry name" value="PROTEIN_KINASE_DOM"/>
    <property type="match status" value="1"/>
</dbReference>
<dbReference type="Gene3D" id="1.10.510.10">
    <property type="entry name" value="Transferase(Phosphotransferase) domain 1"/>
    <property type="match status" value="1"/>
</dbReference>
<dbReference type="InterPro" id="IPR001763">
    <property type="entry name" value="Rhodanese-like_dom"/>
</dbReference>
<dbReference type="InterPro" id="IPR050302">
    <property type="entry name" value="Rab_GAP_TBC_domain"/>
</dbReference>
<dbReference type="PROSITE" id="PS50206">
    <property type="entry name" value="RHODANESE_3"/>
    <property type="match status" value="1"/>
</dbReference>
<dbReference type="AlphaFoldDB" id="A0A267FEY8"/>
<dbReference type="FunFam" id="1.10.8.270:FF:000044">
    <property type="entry name" value="TBC Kinase homolog"/>
    <property type="match status" value="1"/>
</dbReference>
<evidence type="ECO:0000259" key="3">
    <source>
        <dbReference type="PROSITE" id="PS50086"/>
    </source>
</evidence>
<dbReference type="InterPro" id="IPR000195">
    <property type="entry name" value="Rab-GAP-TBC_dom"/>
</dbReference>
<evidence type="ECO:0000256" key="1">
    <source>
        <dbReference type="SAM" id="MobiDB-lite"/>
    </source>
</evidence>
<feature type="domain" description="Rab-GAP TBC" evidence="3">
    <location>
        <begin position="594"/>
        <end position="784"/>
    </location>
</feature>
<dbReference type="InterPro" id="IPR036873">
    <property type="entry name" value="Rhodanese-like_dom_sf"/>
</dbReference>
<dbReference type="Proteomes" id="UP000215902">
    <property type="component" value="Unassembled WGS sequence"/>
</dbReference>
<dbReference type="PANTHER" id="PTHR47219:SF9">
    <property type="entry name" value="GTPASE ACTIVATING PROTEIN AND CENTROSOME-ASSOCIATED, ISOFORM B"/>
    <property type="match status" value="1"/>
</dbReference>
<sequence length="996" mass="110205">MYYKCNVLPSKPLALETCLNLGNKLSAGSGLQIMRTHRLGAFTFYSRSHQGDECGSDGLPLTPNSVKIVGRFHAIKDGLQHPGLCRYLDIVRCKDEQLIVVSELTKRSLLDCLAELTLAQRVQILCEVADSVAYLHSRSIVCARISASCIFLEMLTDSEEASDTISENAYRAKLFNYAMYYLTGCGEEVDFPVHRLDCAAPEVLLDSAVAFANFATADEAKSTQNSKSTRQKPNPECPRLDCSNVDSRMDSFGLGLLALHLLVGVPPLPAALPDSDEALATVAMLIRCGCTGDCLLDSLLAVDSDFTNAFKSFDWAAVDQELGIGLGGTLDMIRSCLSGWPSHRPFVSDLVSAKFEAPLAAKLEQLRSRSSSELGGFQPRVDIRCRRRFGQFRPEKSSVSNGDAAALGKQLDADDDVDIGPSEKRLITRGELASLRSVEEFYHWWTLAGGDPVQPIRQAGLVQRHRPITQLPCYLGGSAGLILYLEQPKPHLLHEFVVALNDRELRDRVRKLNPLVFFPVPRQPESVSATSAAATAATSSAPGRHGAYADTSSQPKAVKERDVAYQIERCVLFHQLLLCCPYARPLLLAESAKDIPPLYRALTWAHLLGVSGDVRSRYGALDTVTPRESRRISDKQLASDIPRCHQYNPLMASPHGHAKLRKLIKAWVLRRPSCAYYQGVDSVAAVFLHLNFSDEPLALACLERFIDKYQANFFANDNNKEVTQEYFAVFQQLLAFHCPTLAVYLEQIGLFPDHYAFPWFLTMFAHHFSLPSVVHIWDALLLGNSSFPLFVGLAILLQLKRRLGLMEHDFNEAVHDILPQVANVNLELCLSDATRMYRDTPHSCSYRKFDGSDLELCGQQFPIDTLDIEALQRCRAPRISQEEFLTIAGHLDAKVSCIARSRLSIIDIRPAGEYGRGCLPNSIHLPAETVLSNQCDLARLSDPVVQANVKVLIYRLEEEAISVANHLVMRGVTRVCLLQGGVEGLRSTGLLALPSN</sequence>
<dbReference type="InterPro" id="IPR035969">
    <property type="entry name" value="Rab-GAP_TBC_sf"/>
</dbReference>
<dbReference type="PANTHER" id="PTHR47219">
    <property type="entry name" value="RAB GTPASE-ACTIVATING PROTEIN 1-LIKE"/>
    <property type="match status" value="1"/>
</dbReference>
<dbReference type="Gene3D" id="1.10.472.80">
    <property type="entry name" value="Ypt/Rab-GAP domain of gyp1p, domain 3"/>
    <property type="match status" value="1"/>
</dbReference>
<dbReference type="InterPro" id="IPR011009">
    <property type="entry name" value="Kinase-like_dom_sf"/>
</dbReference>
<gene>
    <name evidence="5" type="ORF">BOX15_Mlig010334g1</name>
</gene>
<dbReference type="Gene3D" id="1.10.8.270">
    <property type="entry name" value="putative rabgap domain of human tbc1 domain family member 14 like domains"/>
    <property type="match status" value="1"/>
</dbReference>
<dbReference type="GO" id="GO:0031267">
    <property type="term" value="F:small GTPase binding"/>
    <property type="evidence" value="ECO:0007669"/>
    <property type="project" value="TreeGrafter"/>
</dbReference>
<dbReference type="PROSITE" id="PS50086">
    <property type="entry name" value="TBC_RABGAP"/>
    <property type="match status" value="1"/>
</dbReference>
<accession>A0A267FEY8</accession>
<dbReference type="SUPFAM" id="SSF56112">
    <property type="entry name" value="Protein kinase-like (PK-like)"/>
    <property type="match status" value="1"/>
</dbReference>
<dbReference type="SUPFAM" id="SSF47923">
    <property type="entry name" value="Ypt/Rab-GAP domain of gyp1p"/>
    <property type="match status" value="2"/>
</dbReference>
<comment type="caution">
    <text evidence="5">The sequence shown here is derived from an EMBL/GenBank/DDBJ whole genome shotgun (WGS) entry which is preliminary data.</text>
</comment>
<dbReference type="Pfam" id="PF00566">
    <property type="entry name" value="RabGAP-TBC"/>
    <property type="match status" value="1"/>
</dbReference>
<dbReference type="SUPFAM" id="SSF52821">
    <property type="entry name" value="Rhodanese/Cell cycle control phosphatase"/>
    <property type="match status" value="1"/>
</dbReference>
<dbReference type="SMART" id="SM00164">
    <property type="entry name" value="TBC"/>
    <property type="match status" value="1"/>
</dbReference>
<evidence type="ECO:0000313" key="5">
    <source>
        <dbReference type="EMBL" id="PAA72273.1"/>
    </source>
</evidence>
<keyword evidence="6" id="KW-1185">Reference proteome</keyword>
<evidence type="ECO:0008006" key="7">
    <source>
        <dbReference type="Google" id="ProtNLM"/>
    </source>
</evidence>
<dbReference type="OrthoDB" id="1668230at2759"/>
<feature type="domain" description="Rhodanese" evidence="4">
    <location>
        <begin position="899"/>
        <end position="994"/>
    </location>
</feature>
<organism evidence="5 6">
    <name type="scientific">Macrostomum lignano</name>
    <dbReference type="NCBI Taxonomy" id="282301"/>
    <lineage>
        <taxon>Eukaryota</taxon>
        <taxon>Metazoa</taxon>
        <taxon>Spiralia</taxon>
        <taxon>Lophotrochozoa</taxon>
        <taxon>Platyhelminthes</taxon>
        <taxon>Rhabditophora</taxon>
        <taxon>Macrostomorpha</taxon>
        <taxon>Macrostomida</taxon>
        <taxon>Macrostomidae</taxon>
        <taxon>Macrostomum</taxon>
    </lineage>
</organism>
<evidence type="ECO:0000313" key="6">
    <source>
        <dbReference type="Proteomes" id="UP000215902"/>
    </source>
</evidence>
<dbReference type="InterPro" id="IPR000719">
    <property type="entry name" value="Prot_kinase_dom"/>
</dbReference>
<dbReference type="GO" id="GO:0005096">
    <property type="term" value="F:GTPase activator activity"/>
    <property type="evidence" value="ECO:0007669"/>
    <property type="project" value="TreeGrafter"/>
</dbReference>
<name>A0A267FEY8_9PLAT</name>
<evidence type="ECO:0000259" key="4">
    <source>
        <dbReference type="PROSITE" id="PS50206"/>
    </source>
</evidence>
<reference evidence="5 6" key="1">
    <citation type="submission" date="2017-06" db="EMBL/GenBank/DDBJ databases">
        <title>A platform for efficient transgenesis in Macrostomum lignano, a flatworm model organism for stem cell research.</title>
        <authorList>
            <person name="Berezikov E."/>
        </authorList>
    </citation>
    <scope>NUCLEOTIDE SEQUENCE [LARGE SCALE GENOMIC DNA]</scope>
    <source>
        <strain evidence="5">DV1</strain>
        <tissue evidence="5">Whole organism</tissue>
    </source>
</reference>
<feature type="region of interest" description="Disordered" evidence="1">
    <location>
        <begin position="529"/>
        <end position="554"/>
    </location>
</feature>
<dbReference type="SMART" id="SM00220">
    <property type="entry name" value="S_TKc"/>
    <property type="match status" value="1"/>
</dbReference>
<dbReference type="EMBL" id="NIVC01001101">
    <property type="protein sequence ID" value="PAA72273.1"/>
    <property type="molecule type" value="Genomic_DNA"/>
</dbReference>
<dbReference type="GO" id="GO:0004672">
    <property type="term" value="F:protein kinase activity"/>
    <property type="evidence" value="ECO:0007669"/>
    <property type="project" value="InterPro"/>
</dbReference>
<feature type="compositionally biased region" description="Low complexity" evidence="1">
    <location>
        <begin position="529"/>
        <end position="541"/>
    </location>
</feature>
<dbReference type="GO" id="GO:0005524">
    <property type="term" value="F:ATP binding"/>
    <property type="evidence" value="ECO:0007669"/>
    <property type="project" value="InterPro"/>
</dbReference>
<evidence type="ECO:0000259" key="2">
    <source>
        <dbReference type="PROSITE" id="PS50011"/>
    </source>
</evidence>
<dbReference type="STRING" id="282301.A0A267FEY8"/>
<dbReference type="Pfam" id="PF00581">
    <property type="entry name" value="Rhodanese"/>
    <property type="match status" value="1"/>
</dbReference>
<protein>
    <recommendedName>
        <fullName evidence="7">TBC domain-containing protein kinase-like protein</fullName>
    </recommendedName>
</protein>